<evidence type="ECO:0000313" key="2">
    <source>
        <dbReference type="EMBL" id="CDI76048.1"/>
    </source>
</evidence>
<dbReference type="GeneID" id="25268097"/>
<protein>
    <submittedName>
        <fullName evidence="2">Uncharacterized protein</fullName>
    </submittedName>
</protein>
<gene>
    <name evidence="2" type="ORF">EAH_00000270</name>
</gene>
<accession>U6G9R4</accession>
<sequence>MTQAGMDWHGVYKDMLFGRGTINPPCTHLKAEDAKTVLPDGQANDAGLRRSTKTTTDGVEGDQMPSNPASLVQDFLSGSPRVRKRGCRNISCIFRALGSAVDEFLLFLQEFEEGEDDEDVLATLCNELRKFFDGRGKFTHGRDECPYIWAGGLSIISSLLLRIMLHRDKELQTAALQAFSALVSTCDHVELLGNKVVFQVLELCEDKQSAPRQAAAALIPALLHCTRRCSADLLSKQRVPGTPEDSRALKALLELKRTLFASYVALCGDKSCSVQLAAGQQLPLFVDYVAAETEVLQQGLSTQHVADDVTDGSSDGAVGELMVAVYTATQKFTLSLHVIPLGGCAQPCAWHWKTWLFFPATQHIFQLVKSLELAKRMEKLPA</sequence>
<reference evidence="2" key="2">
    <citation type="submission" date="2013-10" db="EMBL/GenBank/DDBJ databases">
        <authorList>
            <person name="Aslett M."/>
        </authorList>
    </citation>
    <scope>NUCLEOTIDE SEQUENCE</scope>
    <source>
        <strain evidence="2">Houghton</strain>
    </source>
</reference>
<reference evidence="2" key="1">
    <citation type="submission" date="2013-10" db="EMBL/GenBank/DDBJ databases">
        <title>Genomic analysis of the causative agents of coccidiosis in chickens.</title>
        <authorList>
            <person name="Reid A.J."/>
            <person name="Blake D."/>
            <person name="Billington K."/>
            <person name="Browne H."/>
            <person name="Dunn M."/>
            <person name="Hung S."/>
            <person name="Kawahara F."/>
            <person name="Miranda-Saavedra D."/>
            <person name="Mourier T."/>
            <person name="Nagra H."/>
            <person name="Otto T.D."/>
            <person name="Rawlings N."/>
            <person name="Sanchez A."/>
            <person name="Sanders M."/>
            <person name="Subramaniam C."/>
            <person name="Tay Y."/>
            <person name="Dear P."/>
            <person name="Doerig C."/>
            <person name="Gruber A."/>
            <person name="Parkinson J."/>
            <person name="Shirley M."/>
            <person name="Wan K.L."/>
            <person name="Berriman M."/>
            <person name="Tomley F."/>
            <person name="Pain A."/>
        </authorList>
    </citation>
    <scope>NUCLEOTIDE SEQUENCE</scope>
    <source>
        <strain evidence="2">Houghton</strain>
    </source>
</reference>
<evidence type="ECO:0000313" key="3">
    <source>
        <dbReference type="Proteomes" id="UP000018050"/>
    </source>
</evidence>
<dbReference type="Gene3D" id="1.25.10.10">
    <property type="entry name" value="Leucine-rich Repeat Variant"/>
    <property type="match status" value="1"/>
</dbReference>
<feature type="region of interest" description="Disordered" evidence="1">
    <location>
        <begin position="39"/>
        <end position="67"/>
    </location>
</feature>
<proteinExistence type="predicted"/>
<dbReference type="RefSeq" id="XP_013253342.1">
    <property type="nucleotide sequence ID" value="XM_013397888.1"/>
</dbReference>
<dbReference type="AlphaFoldDB" id="U6G9R4"/>
<dbReference type="OrthoDB" id="340346at2759"/>
<keyword evidence="3" id="KW-1185">Reference proteome</keyword>
<dbReference type="InterPro" id="IPR011989">
    <property type="entry name" value="ARM-like"/>
</dbReference>
<dbReference type="InterPro" id="IPR016024">
    <property type="entry name" value="ARM-type_fold"/>
</dbReference>
<name>U6G9R4_EIMAC</name>
<dbReference type="VEuPathDB" id="ToxoDB:EAH_00000270"/>
<dbReference type="SUPFAM" id="SSF48371">
    <property type="entry name" value="ARM repeat"/>
    <property type="match status" value="1"/>
</dbReference>
<evidence type="ECO:0000256" key="1">
    <source>
        <dbReference type="SAM" id="MobiDB-lite"/>
    </source>
</evidence>
<dbReference type="EMBL" id="HG670307">
    <property type="protein sequence ID" value="CDI76048.1"/>
    <property type="molecule type" value="Genomic_DNA"/>
</dbReference>
<dbReference type="Proteomes" id="UP000018050">
    <property type="component" value="Unassembled WGS sequence"/>
</dbReference>
<organism evidence="2 3">
    <name type="scientific">Eimeria acervulina</name>
    <name type="common">Coccidian parasite</name>
    <dbReference type="NCBI Taxonomy" id="5801"/>
    <lineage>
        <taxon>Eukaryota</taxon>
        <taxon>Sar</taxon>
        <taxon>Alveolata</taxon>
        <taxon>Apicomplexa</taxon>
        <taxon>Conoidasida</taxon>
        <taxon>Coccidia</taxon>
        <taxon>Eucoccidiorida</taxon>
        <taxon>Eimeriorina</taxon>
        <taxon>Eimeriidae</taxon>
        <taxon>Eimeria</taxon>
    </lineage>
</organism>